<accession>A0A7V8SZL0</accession>
<feature type="non-terminal residue" evidence="1">
    <location>
        <position position="397"/>
    </location>
</feature>
<gene>
    <name evidence="1" type="ORF">HRJ53_24265</name>
</gene>
<evidence type="ECO:0008006" key="3">
    <source>
        <dbReference type="Google" id="ProtNLM"/>
    </source>
</evidence>
<dbReference type="PANTHER" id="PTHR34094:SF1">
    <property type="entry name" value="PROTEIN FAM185A"/>
    <property type="match status" value="1"/>
</dbReference>
<dbReference type="AlphaFoldDB" id="A0A7V8SZL0"/>
<keyword evidence="2" id="KW-1185">Reference proteome</keyword>
<dbReference type="EMBL" id="JACDQQ010002346">
    <property type="protein sequence ID" value="MBA0088111.1"/>
    <property type="molecule type" value="Genomic_DNA"/>
</dbReference>
<name>A0A7V8SZL0_9BACT</name>
<dbReference type="PANTHER" id="PTHR34094">
    <property type="match status" value="1"/>
</dbReference>
<evidence type="ECO:0000313" key="2">
    <source>
        <dbReference type="Proteomes" id="UP000567293"/>
    </source>
</evidence>
<comment type="caution">
    <text evidence="1">The sequence shown here is derived from an EMBL/GenBank/DDBJ whole genome shotgun (WGS) entry which is preliminary data.</text>
</comment>
<proteinExistence type="predicted"/>
<protein>
    <recommendedName>
        <fullName evidence="3">Adhesin domain-containing protein</fullName>
    </recommendedName>
</protein>
<evidence type="ECO:0000313" key="1">
    <source>
        <dbReference type="EMBL" id="MBA0088111.1"/>
    </source>
</evidence>
<dbReference type="Proteomes" id="UP000567293">
    <property type="component" value="Unassembled WGS sequence"/>
</dbReference>
<reference evidence="1" key="1">
    <citation type="submission" date="2020-06" db="EMBL/GenBank/DDBJ databases">
        <title>Legume-microbial interactions unlock mineral nutrients during tropical forest succession.</title>
        <authorList>
            <person name="Epihov D.Z."/>
        </authorList>
    </citation>
    <scope>NUCLEOTIDE SEQUENCE [LARGE SCALE GENOMIC DNA]</scope>
    <source>
        <strain evidence="1">Pan2503</strain>
    </source>
</reference>
<sequence>MMNLNFDRKTPLRAGRLGLFWSLAGLFFTATFSTLAFPFPAGYPAASPENPGQPGAPRTSIFRSGVLPTKDGLTLRLTADLGSVNVTQLGPGAPPVVRYTVHVETDARGSLATQLLNNYSLKTGTSSTGAEISSVLFPQTAHYANAQFWVQFEIAVPHNYNVEINTGAGDISTGDIGGTALLKTQGGNISAGRIGRVGLREVSHGRPVARLETEGGHIKVLDVAGDLTAFTAGGHINAGNISGDASLHSGGGHIRAGKIAGRADLETAGGNIAVGRAENFVNVRTGGGQIDFGEVRGSVRAQTGGGGIHVMYVAGPMEVESSGGSICVTGASGAVQAATSGGSITAWINPTPAGNGPVRLEGPSQLASGTGDIIVYLPRNLAANIDALVANGTEQHI</sequence>
<organism evidence="1 2">
    <name type="scientific">Candidatus Acidiferrum panamense</name>
    <dbReference type="NCBI Taxonomy" id="2741543"/>
    <lineage>
        <taxon>Bacteria</taxon>
        <taxon>Pseudomonadati</taxon>
        <taxon>Acidobacteriota</taxon>
        <taxon>Terriglobia</taxon>
        <taxon>Candidatus Acidiferrales</taxon>
        <taxon>Candidatus Acidiferrum</taxon>
    </lineage>
</organism>